<protein>
    <submittedName>
        <fullName evidence="1">Uncharacterized protein</fullName>
    </submittedName>
</protein>
<proteinExistence type="predicted"/>
<sequence length="119" mass="13575">MPTCFAPGCTSGYRSNTQKRHFFAPPSDPQLLSKGKRAIPRVDKELSKTSKICDVHFLEADISKTLKHIINGEVVEIDRAYWALKEAQPVTAAPWWRESRQAAFSPWARRGDTELKKYL</sequence>
<evidence type="ECO:0000313" key="2">
    <source>
        <dbReference type="Proteomes" id="UP000821865"/>
    </source>
</evidence>
<reference evidence="1" key="1">
    <citation type="submission" date="2020-05" db="EMBL/GenBank/DDBJ databases">
        <title>Large-scale comparative analyses of tick genomes elucidate their genetic diversity and vector capacities.</title>
        <authorList>
            <person name="Jia N."/>
            <person name="Wang J."/>
            <person name="Shi W."/>
            <person name="Du L."/>
            <person name="Sun Y."/>
            <person name="Zhan W."/>
            <person name="Jiang J."/>
            <person name="Wang Q."/>
            <person name="Zhang B."/>
            <person name="Ji P."/>
            <person name="Sakyi L.B."/>
            <person name="Cui X."/>
            <person name="Yuan T."/>
            <person name="Jiang B."/>
            <person name="Yang W."/>
            <person name="Lam T.T.-Y."/>
            <person name="Chang Q."/>
            <person name="Ding S."/>
            <person name="Wang X."/>
            <person name="Zhu J."/>
            <person name="Ruan X."/>
            <person name="Zhao L."/>
            <person name="Wei J."/>
            <person name="Que T."/>
            <person name="Du C."/>
            <person name="Cheng J."/>
            <person name="Dai P."/>
            <person name="Han X."/>
            <person name="Huang E."/>
            <person name="Gao Y."/>
            <person name="Liu J."/>
            <person name="Shao H."/>
            <person name="Ye R."/>
            <person name="Li L."/>
            <person name="Wei W."/>
            <person name="Wang X."/>
            <person name="Wang C."/>
            <person name="Yang T."/>
            <person name="Huo Q."/>
            <person name="Li W."/>
            <person name="Guo W."/>
            <person name="Chen H."/>
            <person name="Zhou L."/>
            <person name="Ni X."/>
            <person name="Tian J."/>
            <person name="Zhou Y."/>
            <person name="Sheng Y."/>
            <person name="Liu T."/>
            <person name="Pan Y."/>
            <person name="Xia L."/>
            <person name="Li J."/>
            <person name="Zhao F."/>
            <person name="Cao W."/>
        </authorList>
    </citation>
    <scope>NUCLEOTIDE SEQUENCE</scope>
    <source>
        <strain evidence="1">Dsil-2018</strain>
    </source>
</reference>
<accession>A0ACB8CVB7</accession>
<gene>
    <name evidence="1" type="ORF">HPB49_002981</name>
</gene>
<dbReference type="EMBL" id="CM023473">
    <property type="protein sequence ID" value="KAH7952957.1"/>
    <property type="molecule type" value="Genomic_DNA"/>
</dbReference>
<dbReference type="Proteomes" id="UP000821865">
    <property type="component" value="Chromosome 4"/>
</dbReference>
<name>A0ACB8CVB7_DERSI</name>
<organism evidence="1 2">
    <name type="scientific">Dermacentor silvarum</name>
    <name type="common">Tick</name>
    <dbReference type="NCBI Taxonomy" id="543639"/>
    <lineage>
        <taxon>Eukaryota</taxon>
        <taxon>Metazoa</taxon>
        <taxon>Ecdysozoa</taxon>
        <taxon>Arthropoda</taxon>
        <taxon>Chelicerata</taxon>
        <taxon>Arachnida</taxon>
        <taxon>Acari</taxon>
        <taxon>Parasitiformes</taxon>
        <taxon>Ixodida</taxon>
        <taxon>Ixodoidea</taxon>
        <taxon>Ixodidae</taxon>
        <taxon>Rhipicephalinae</taxon>
        <taxon>Dermacentor</taxon>
    </lineage>
</organism>
<keyword evidence="2" id="KW-1185">Reference proteome</keyword>
<comment type="caution">
    <text evidence="1">The sequence shown here is derived from an EMBL/GenBank/DDBJ whole genome shotgun (WGS) entry which is preliminary data.</text>
</comment>
<evidence type="ECO:0000313" key="1">
    <source>
        <dbReference type="EMBL" id="KAH7952957.1"/>
    </source>
</evidence>